<organism evidence="1 2">
    <name type="scientific">Marmota monax</name>
    <name type="common">Woodchuck</name>
    <dbReference type="NCBI Taxonomy" id="9995"/>
    <lineage>
        <taxon>Eukaryota</taxon>
        <taxon>Metazoa</taxon>
        <taxon>Chordata</taxon>
        <taxon>Craniata</taxon>
        <taxon>Vertebrata</taxon>
        <taxon>Euteleostomi</taxon>
        <taxon>Mammalia</taxon>
        <taxon>Eutheria</taxon>
        <taxon>Euarchontoglires</taxon>
        <taxon>Glires</taxon>
        <taxon>Rodentia</taxon>
        <taxon>Sciuromorpha</taxon>
        <taxon>Sciuridae</taxon>
        <taxon>Xerinae</taxon>
        <taxon>Marmotini</taxon>
        <taxon>Marmota</taxon>
    </lineage>
</organism>
<keyword evidence="2" id="KW-1185">Reference proteome</keyword>
<proteinExistence type="predicted"/>
<dbReference type="Proteomes" id="UP000335636">
    <property type="component" value="Unassembled WGS sequence"/>
</dbReference>
<dbReference type="AlphaFoldDB" id="A0A5E4DB40"/>
<evidence type="ECO:0000313" key="2">
    <source>
        <dbReference type="Proteomes" id="UP000335636"/>
    </source>
</evidence>
<comment type="caution">
    <text evidence="1">The sequence shown here is derived from an EMBL/GenBank/DDBJ whole genome shotgun (WGS) entry which is preliminary data.</text>
</comment>
<gene>
    <name evidence="1" type="ORF">MONAX_5E036798</name>
</gene>
<accession>A0A5E4DB40</accession>
<dbReference type="EMBL" id="CABDUW010003992">
    <property type="protein sequence ID" value="VTJ89989.1"/>
    <property type="molecule type" value="Genomic_DNA"/>
</dbReference>
<protein>
    <submittedName>
        <fullName evidence="1">Uncharacterized protein</fullName>
    </submittedName>
</protein>
<name>A0A5E4DB40_MARMO</name>
<evidence type="ECO:0000313" key="1">
    <source>
        <dbReference type="EMBL" id="VTJ89989.1"/>
    </source>
</evidence>
<sequence length="142" mass="15479">MMKLQSLQGATCVLGLLLRNDMCPCRDLLRGFHPEPGRHRHSQASTWNHPTSPGPALCCQTGRLGPSLCNSTTLPGHAFEQHASAIDPAYHNRPLGHVLKSSAVPPDQPQFSTMMHVGPALINDAMHLHQVLFSTVVPLNRP</sequence>
<reference evidence="1" key="1">
    <citation type="submission" date="2019-04" db="EMBL/GenBank/DDBJ databases">
        <authorList>
            <person name="Alioto T."/>
            <person name="Alioto T."/>
        </authorList>
    </citation>
    <scope>NUCLEOTIDE SEQUENCE [LARGE SCALE GENOMIC DNA]</scope>
</reference>